<dbReference type="PANTHER" id="PTHR37842">
    <property type="match status" value="1"/>
</dbReference>
<dbReference type="InterPro" id="IPR041437">
    <property type="entry name" value="GH115_C"/>
</dbReference>
<proteinExistence type="predicted"/>
<evidence type="ECO:0000259" key="3">
    <source>
        <dbReference type="Pfam" id="PF17829"/>
    </source>
</evidence>
<evidence type="ECO:0000256" key="1">
    <source>
        <dbReference type="ARBA" id="ARBA00022801"/>
    </source>
</evidence>
<keyword evidence="2" id="KW-0732">Signal</keyword>
<feature type="chain" id="PRO_5013134257" evidence="2">
    <location>
        <begin position="28"/>
        <end position="955"/>
    </location>
</feature>
<dbReference type="Gene3D" id="3.30.379.10">
    <property type="entry name" value="Chitobiase/beta-hexosaminidase domain 2-like"/>
    <property type="match status" value="1"/>
</dbReference>
<dbReference type="STRING" id="477680.SAMN05421788_101346"/>
<keyword evidence="5" id="KW-1185">Reference proteome</keyword>
<dbReference type="Proteomes" id="UP000186917">
    <property type="component" value="Unassembled WGS sequence"/>
</dbReference>
<dbReference type="RefSeq" id="WP_076375060.1">
    <property type="nucleotide sequence ID" value="NZ_AP017422.1"/>
</dbReference>
<dbReference type="GO" id="GO:0005975">
    <property type="term" value="P:carbohydrate metabolic process"/>
    <property type="evidence" value="ECO:0007669"/>
    <property type="project" value="UniProtKB-ARBA"/>
</dbReference>
<organism evidence="4 5">
    <name type="scientific">Filimonas lacunae</name>
    <dbReference type="NCBI Taxonomy" id="477680"/>
    <lineage>
        <taxon>Bacteria</taxon>
        <taxon>Pseudomonadati</taxon>
        <taxon>Bacteroidota</taxon>
        <taxon>Chitinophagia</taxon>
        <taxon>Chitinophagales</taxon>
        <taxon>Chitinophagaceae</taxon>
        <taxon>Filimonas</taxon>
    </lineage>
</organism>
<evidence type="ECO:0000313" key="5">
    <source>
        <dbReference type="Proteomes" id="UP000186917"/>
    </source>
</evidence>
<dbReference type="Gene3D" id="2.60.120.1620">
    <property type="match status" value="1"/>
</dbReference>
<keyword evidence="1 4" id="KW-0378">Hydrolase</keyword>
<dbReference type="InterPro" id="IPR042301">
    <property type="entry name" value="GH115_sf"/>
</dbReference>
<dbReference type="AlphaFoldDB" id="A0A1N7KPY3"/>
<dbReference type="EMBL" id="FTOR01000001">
    <property type="protein sequence ID" value="SIS63601.1"/>
    <property type="molecule type" value="Genomic_DNA"/>
</dbReference>
<dbReference type="Gene3D" id="1.20.58.2150">
    <property type="match status" value="1"/>
</dbReference>
<dbReference type="SUPFAM" id="SSF55545">
    <property type="entry name" value="beta-N-acetylhexosaminidase-like domain"/>
    <property type="match status" value="1"/>
</dbReference>
<dbReference type="PANTHER" id="PTHR37842:SF2">
    <property type="entry name" value="GYLCOSYL HYDROLASE 115 C-TERMINAL DOMAIN-CONTAINING PROTEIN"/>
    <property type="match status" value="1"/>
</dbReference>
<dbReference type="OrthoDB" id="8727830at2"/>
<evidence type="ECO:0000313" key="4">
    <source>
        <dbReference type="EMBL" id="SIS63601.1"/>
    </source>
</evidence>
<dbReference type="Pfam" id="PF17829">
    <property type="entry name" value="GH115_C"/>
    <property type="match status" value="1"/>
</dbReference>
<gene>
    <name evidence="4" type="ORF">SAMN05421788_101346</name>
</gene>
<reference evidence="5" key="1">
    <citation type="submission" date="2017-01" db="EMBL/GenBank/DDBJ databases">
        <authorList>
            <person name="Varghese N."/>
            <person name="Submissions S."/>
        </authorList>
    </citation>
    <scope>NUCLEOTIDE SEQUENCE [LARGE SCALE GENOMIC DNA]</scope>
    <source>
        <strain evidence="5">DSM 21054</strain>
    </source>
</reference>
<dbReference type="InterPro" id="IPR029018">
    <property type="entry name" value="Hex-like_dom2"/>
</dbReference>
<feature type="domain" description="Gylcosyl hydrolase 115 C-terminal" evidence="3">
    <location>
        <begin position="782"/>
        <end position="951"/>
    </location>
</feature>
<dbReference type="Gene3D" id="3.20.20.520">
    <property type="entry name" value="Glycosyl hydrolase family 115"/>
    <property type="match status" value="1"/>
</dbReference>
<protein>
    <submittedName>
        <fullName evidence="4">Glycosyl hydrolase family 115</fullName>
    </submittedName>
</protein>
<dbReference type="InterPro" id="IPR031924">
    <property type="entry name" value="GH115"/>
</dbReference>
<dbReference type="Pfam" id="PF15979">
    <property type="entry name" value="Glyco_hydro_115"/>
    <property type="match status" value="1"/>
</dbReference>
<accession>A0A1N7KPY3</accession>
<evidence type="ECO:0000256" key="2">
    <source>
        <dbReference type="SAM" id="SignalP"/>
    </source>
</evidence>
<feature type="signal peptide" evidence="2">
    <location>
        <begin position="1"/>
        <end position="27"/>
    </location>
</feature>
<name>A0A1N7KPY3_9BACT</name>
<dbReference type="GO" id="GO:0016787">
    <property type="term" value="F:hydrolase activity"/>
    <property type="evidence" value="ECO:0007669"/>
    <property type="project" value="UniProtKB-KW"/>
</dbReference>
<sequence>MTQTGLSPIRKLLLLSTLFCLCNQAFSQLANKAVSQFQLVSGQHTPAIYVAATEPLLVQKAAQWLQQDIAAVTGHLPPVIHTLDQPYTTVIVIGTLAQSPLLKELASKKMVQFNSILNHWEAYQLQHISTPAFMPLNNMLIIAGSDKRGAAYGALELCRRIGVSPWNWWADVPAQTKDTINIPFHWKLIDSPRLQYRGIFINDEAPALSGWAHEKFGGFNHAFYEKVFELILRLKGNYLWPAMWGNAFNDDDTLNPKLADEYGIVMGTSHHEPMLRAQTEWKRYGRGAWNYATNHEVLRNFWRKGIQNMGTHESIVTIGMRGDGDEPMTEGTAIQLLENIVKDQRTIISDVTGKPAAATPQIWALYKEVQEYYDKGMRVPDDITLLLCDDNWGNIRKLPALNAQPRSGGYGIYYHFDYVGDPRNYKWLNTNPLARVWEQMHLAYEHNVKKIWLVNVGDIKPMEYPISFFMDYAWNPDAVKATDIAAYTHRWAREQFGAKYAADISKILLAYTQFNGRRKPELLSPDTYSLQNYREAETVADEYNQLVLQAERIGQQLPAACQDAFFQLVLHPVKACANLNTLYLAVAKNRLYATQQRRSTNLWANLAQQLYVNDSLITQQYNQQTAKGKWNHMMDQTHIGYTYWQQPLQNSMPEVRQIENSPAPAMGVAVEGNEQWFPNVTEKLTLPDFNTLLPDRHYIEIFNQGINSFDYTINTSHPWLQIDKPEGTVSSEQRIELTINAAAVPAGTHTVTLTITGAGKTSYVTTRVIKPRTGIVNRTGKTFLEYNGVVSIHAANYAQQLQKKPFYWQTIPYLGSTHSAVTPYPVTAMPAIHDSCPVLEYTFYTFDTTRKAEVQCYFSPTLNYHHTATGLRYAVSIDNQPYQQVGINASFTQKQWEQIVADNINKSITTHRALTPGHHTLRIKMVDAGVVLQKIVIVTGTEKATYLGPPETSIP</sequence>